<dbReference type="Gene3D" id="1.10.3290.10">
    <property type="entry name" value="Fido-like domain"/>
    <property type="match status" value="1"/>
</dbReference>
<evidence type="ECO:0000256" key="1">
    <source>
        <dbReference type="PIRSR" id="PIRSR640198-1"/>
    </source>
</evidence>
<feature type="region of interest" description="Disordered" evidence="3">
    <location>
        <begin position="410"/>
        <end position="436"/>
    </location>
</feature>
<dbReference type="Pfam" id="PF02661">
    <property type="entry name" value="Fic"/>
    <property type="match status" value="1"/>
</dbReference>
<evidence type="ECO:0000313" key="5">
    <source>
        <dbReference type="EMBL" id="TWO68080.1"/>
    </source>
</evidence>
<reference evidence="5 6" key="1">
    <citation type="submission" date="2019-07" db="EMBL/GenBank/DDBJ databases">
        <title>Caenimonas sedimenti sp. nov., isolated from activated sludge.</title>
        <authorList>
            <person name="Xu J."/>
        </authorList>
    </citation>
    <scope>NUCLEOTIDE SEQUENCE [LARGE SCALE GENOMIC DNA]</scope>
    <source>
        <strain evidence="5 6">HX-9-20</strain>
    </source>
</reference>
<evidence type="ECO:0000313" key="6">
    <source>
        <dbReference type="Proteomes" id="UP000318199"/>
    </source>
</evidence>
<evidence type="ECO:0000259" key="4">
    <source>
        <dbReference type="PROSITE" id="PS51459"/>
    </source>
</evidence>
<dbReference type="EMBL" id="VOBQ01000021">
    <property type="protein sequence ID" value="TWO68080.1"/>
    <property type="molecule type" value="Genomic_DNA"/>
</dbReference>
<dbReference type="InterPro" id="IPR036597">
    <property type="entry name" value="Fido-like_dom_sf"/>
</dbReference>
<feature type="domain" description="Fido" evidence="4">
    <location>
        <begin position="126"/>
        <end position="286"/>
    </location>
</feature>
<accession>A0A562ZHL0</accession>
<dbReference type="InterPro" id="IPR003812">
    <property type="entry name" value="Fido"/>
</dbReference>
<organism evidence="5 6">
    <name type="scientific">Caenimonas sedimenti</name>
    <dbReference type="NCBI Taxonomy" id="2596921"/>
    <lineage>
        <taxon>Bacteria</taxon>
        <taxon>Pseudomonadati</taxon>
        <taxon>Pseudomonadota</taxon>
        <taxon>Betaproteobacteria</taxon>
        <taxon>Burkholderiales</taxon>
        <taxon>Comamonadaceae</taxon>
        <taxon>Caenimonas</taxon>
    </lineage>
</organism>
<keyword evidence="6" id="KW-1185">Reference proteome</keyword>
<dbReference type="OrthoDB" id="9813719at2"/>
<gene>
    <name evidence="5" type="ORF">FN976_24395</name>
</gene>
<comment type="caution">
    <text evidence="5">The sequence shown here is derived from an EMBL/GenBank/DDBJ whole genome shotgun (WGS) entry which is preliminary data.</text>
</comment>
<protein>
    <submittedName>
        <fullName evidence="5">Fic family protein</fullName>
    </submittedName>
</protein>
<dbReference type="AlphaFoldDB" id="A0A562ZHL0"/>
<sequence length="436" mass="48676">MHSQKVAHYDSPHQFEPLMPGERLLGPLLEQASDLIRAVAAVGATAAQEELRALLRAMNSYYTNRIEGEHTRPIDIERALQQEFSANADTARKQRLALAHIHTETSCEKHLDQSLAEGGNVVRDLYSLKSLQWLHRSLFEQIDGEDLRLADGSNLLVGELRQAQVAIGIHEAPLHSALPGFIARWADVYGNARRGEMSIVAAAASHHRLAWIHPFSDGNGRVSRLHTHLVMYAMGLTKGLWSPLRGFARSEDRYRALLRGADEHRRGDLDGRGNLTTQGLIDWISYTLEVCIDQVQFMAAQLDVTNIQSRIEAALLFDASTKSAGVRIEALAALHYLFATQLELGRSDFKSMTGLGDRVATDLLSSLLKAGYLASDSPYGKVRFAVPRHALRFYFPNLWPEAERDVDMLKPAPAPQHEGKMRERPVAQIHKDRPRA</sequence>
<dbReference type="PROSITE" id="PS51459">
    <property type="entry name" value="FIDO"/>
    <property type="match status" value="1"/>
</dbReference>
<evidence type="ECO:0000256" key="2">
    <source>
        <dbReference type="PIRSR" id="PIRSR640198-2"/>
    </source>
</evidence>
<dbReference type="PANTHER" id="PTHR13504">
    <property type="entry name" value="FIDO DOMAIN-CONTAINING PROTEIN DDB_G0283145"/>
    <property type="match status" value="1"/>
</dbReference>
<dbReference type="RefSeq" id="WP_145895821.1">
    <property type="nucleotide sequence ID" value="NZ_VOBQ01000021.1"/>
</dbReference>
<feature type="binding site" evidence="2">
    <location>
        <begin position="217"/>
        <end position="224"/>
    </location>
    <ligand>
        <name>ATP</name>
        <dbReference type="ChEBI" id="CHEBI:30616"/>
    </ligand>
</feature>
<keyword evidence="2" id="KW-0067">ATP-binding</keyword>
<dbReference type="InterPro" id="IPR040198">
    <property type="entry name" value="Fido_containing"/>
</dbReference>
<keyword evidence="2" id="KW-0547">Nucleotide-binding</keyword>
<proteinExistence type="predicted"/>
<name>A0A562ZHL0_9BURK</name>
<dbReference type="PANTHER" id="PTHR13504:SF38">
    <property type="entry name" value="FIDO DOMAIN-CONTAINING PROTEIN"/>
    <property type="match status" value="1"/>
</dbReference>
<dbReference type="GO" id="GO:0005524">
    <property type="term" value="F:ATP binding"/>
    <property type="evidence" value="ECO:0007669"/>
    <property type="project" value="UniProtKB-KW"/>
</dbReference>
<feature type="compositionally biased region" description="Basic and acidic residues" evidence="3">
    <location>
        <begin position="417"/>
        <end position="436"/>
    </location>
</feature>
<dbReference type="Proteomes" id="UP000318199">
    <property type="component" value="Unassembled WGS sequence"/>
</dbReference>
<evidence type="ECO:0000256" key="3">
    <source>
        <dbReference type="SAM" id="MobiDB-lite"/>
    </source>
</evidence>
<feature type="active site" evidence="1">
    <location>
        <position position="213"/>
    </location>
</feature>
<dbReference type="SUPFAM" id="SSF140931">
    <property type="entry name" value="Fic-like"/>
    <property type="match status" value="1"/>
</dbReference>